<dbReference type="KEGG" id="sfeu:IM697_27075"/>
<evidence type="ECO:0000256" key="2">
    <source>
        <dbReference type="SAM" id="Phobius"/>
    </source>
</evidence>
<evidence type="ECO:0000313" key="3">
    <source>
        <dbReference type="EMBL" id="QOV41310.1"/>
    </source>
</evidence>
<dbReference type="AlphaFoldDB" id="A0A7M2SY28"/>
<dbReference type="EMBL" id="CP063373">
    <property type="protein sequence ID" value="QOV41310.1"/>
    <property type="molecule type" value="Genomic_DNA"/>
</dbReference>
<evidence type="ECO:0000256" key="1">
    <source>
        <dbReference type="SAM" id="MobiDB-lite"/>
    </source>
</evidence>
<keyword evidence="2" id="KW-1133">Transmembrane helix</keyword>
<evidence type="ECO:0000313" key="4">
    <source>
        <dbReference type="Proteomes" id="UP000594205"/>
    </source>
</evidence>
<keyword evidence="2" id="KW-0472">Membrane</keyword>
<accession>A0A7M2SY28</accession>
<reference evidence="3 4" key="1">
    <citation type="submission" date="2020-10" db="EMBL/GenBank/DDBJ databases">
        <title>Streptomyces ferrugineus complate genome analysis.</title>
        <authorList>
            <person name="Anwar N."/>
        </authorList>
    </citation>
    <scope>NUCLEOTIDE SEQUENCE [LARGE SCALE GENOMIC DNA]</scope>
    <source>
        <strain evidence="3 4">CCTCC AA2014009</strain>
    </source>
</reference>
<dbReference type="Proteomes" id="UP000594205">
    <property type="component" value="Chromosome"/>
</dbReference>
<sequence length="235" mass="25984">MPVDEQHPPPPASRRSRRKQAVSELRAQGRYGPGLRDVLPAFAGLGLAVLVPVFLLVWLHRGFGVAGLAIGVGVLAAIALVALRLRRGVVRRRGGRYTAQELALLDERGLAEAVGRILRRDGWRVVDLTLTKGRRRLHARDRQGRRLDVRFRAEETAEAEDSPATLVEPGEPDADSTVQVIVHPGSFSRAETRWASLQEDVRLVDGGRLQRWARGVPLDELEITSSPSGRRSSRR</sequence>
<organism evidence="3 4">
    <name type="scientific">Streptomyces ferrugineus</name>
    <dbReference type="NCBI Taxonomy" id="1413221"/>
    <lineage>
        <taxon>Bacteria</taxon>
        <taxon>Bacillati</taxon>
        <taxon>Actinomycetota</taxon>
        <taxon>Actinomycetes</taxon>
        <taxon>Kitasatosporales</taxon>
        <taxon>Streptomycetaceae</taxon>
        <taxon>Streptomyces</taxon>
    </lineage>
</organism>
<proteinExistence type="predicted"/>
<keyword evidence="4" id="KW-1185">Reference proteome</keyword>
<evidence type="ECO:0008006" key="5">
    <source>
        <dbReference type="Google" id="ProtNLM"/>
    </source>
</evidence>
<protein>
    <recommendedName>
        <fullName evidence="5">Restriction endonuclease</fullName>
    </recommendedName>
</protein>
<feature type="region of interest" description="Disordered" evidence="1">
    <location>
        <begin position="152"/>
        <end position="175"/>
    </location>
</feature>
<name>A0A7M2SY28_9ACTN</name>
<gene>
    <name evidence="3" type="ORF">IM697_27075</name>
</gene>
<feature type="transmembrane region" description="Helical" evidence="2">
    <location>
        <begin position="38"/>
        <end position="59"/>
    </location>
</feature>
<feature type="transmembrane region" description="Helical" evidence="2">
    <location>
        <begin position="65"/>
        <end position="83"/>
    </location>
</feature>
<keyword evidence="2" id="KW-0812">Transmembrane</keyword>